<dbReference type="InterPro" id="IPR012443">
    <property type="entry name" value="DUF1646"/>
</dbReference>
<keyword evidence="1" id="KW-1133">Transmembrane helix</keyword>
<evidence type="ECO:0000256" key="1">
    <source>
        <dbReference type="SAM" id="Phobius"/>
    </source>
</evidence>
<gene>
    <name evidence="2" type="ORF">EF806_06245</name>
</gene>
<accession>A0A520KQI9</accession>
<dbReference type="Proteomes" id="UP000317158">
    <property type="component" value="Unassembled WGS sequence"/>
</dbReference>
<protein>
    <submittedName>
        <fullName evidence="2">DUF1646 domain-containing protein</fullName>
    </submittedName>
</protein>
<keyword evidence="1" id="KW-0812">Transmembrane</keyword>
<name>A0A520KQI9_METT2</name>
<comment type="caution">
    <text evidence="2">The sequence shown here is derived from an EMBL/GenBank/DDBJ whole genome shotgun (WGS) entry which is preliminary data.</text>
</comment>
<dbReference type="AlphaFoldDB" id="A0A520KQI9"/>
<keyword evidence="1" id="KW-0472">Membrane</keyword>
<feature type="transmembrane region" description="Helical" evidence="1">
    <location>
        <begin position="29"/>
        <end position="51"/>
    </location>
</feature>
<organism evidence="2 3">
    <name type="scientific">Methanoliparum thermophilum</name>
    <dbReference type="NCBI Taxonomy" id="2491083"/>
    <lineage>
        <taxon>Archaea</taxon>
        <taxon>Methanobacteriati</taxon>
        <taxon>Methanobacteriota</taxon>
        <taxon>Candidatus Methanoliparia</taxon>
        <taxon>Candidatus Methanoliparales</taxon>
        <taxon>Candidatus Methanoliparaceae</taxon>
        <taxon>Candidatus Methanoliparum</taxon>
    </lineage>
</organism>
<sequence>MIGFLQISLFDIVNLPSIIPIILRSHQVIFPLFCTIGLFTTLVLMFLLPILSKKIGRNMEPFFLLMGIISLTISQF</sequence>
<dbReference type="Pfam" id="PF07854">
    <property type="entry name" value="DUF1646"/>
    <property type="match status" value="1"/>
</dbReference>
<evidence type="ECO:0000313" key="2">
    <source>
        <dbReference type="EMBL" id="RZN63832.1"/>
    </source>
</evidence>
<dbReference type="EMBL" id="RXIF01000012">
    <property type="protein sequence ID" value="RZN63832.1"/>
    <property type="molecule type" value="Genomic_DNA"/>
</dbReference>
<evidence type="ECO:0000313" key="3">
    <source>
        <dbReference type="Proteomes" id="UP000317158"/>
    </source>
</evidence>
<proteinExistence type="predicted"/>
<reference evidence="2 3" key="1">
    <citation type="journal article" date="2019" name="Nat. Microbiol.">
        <title>Wide diversity of methane and short-chain alkane metabolisms in uncultured archaea.</title>
        <authorList>
            <person name="Borrel G."/>
            <person name="Adam P.S."/>
            <person name="McKay L.J."/>
            <person name="Chen L.X."/>
            <person name="Sierra-Garcia I.N."/>
            <person name="Sieber C.M."/>
            <person name="Letourneur Q."/>
            <person name="Ghozlane A."/>
            <person name="Andersen G.L."/>
            <person name="Li W.J."/>
            <person name="Hallam S.J."/>
            <person name="Muyzer G."/>
            <person name="de Oliveira V.M."/>
            <person name="Inskeep W.P."/>
            <person name="Banfield J.F."/>
            <person name="Gribaldo S."/>
        </authorList>
    </citation>
    <scope>NUCLEOTIDE SEQUENCE [LARGE SCALE GENOMIC DNA]</scope>
    <source>
        <strain evidence="2">NM1a</strain>
    </source>
</reference>